<feature type="transmembrane region" description="Helical" evidence="1">
    <location>
        <begin position="12"/>
        <end position="33"/>
    </location>
</feature>
<dbReference type="InterPro" id="IPR012902">
    <property type="entry name" value="N_methyl_site"/>
</dbReference>
<feature type="domain" description="DUF1559" evidence="2">
    <location>
        <begin position="34"/>
        <end position="264"/>
    </location>
</feature>
<evidence type="ECO:0000259" key="2">
    <source>
        <dbReference type="Pfam" id="PF07596"/>
    </source>
</evidence>
<dbReference type="EMBL" id="PUIA01000051">
    <property type="protein sequence ID" value="PQO27928.1"/>
    <property type="molecule type" value="Genomic_DNA"/>
</dbReference>
<dbReference type="Gene3D" id="3.30.700.10">
    <property type="entry name" value="Glycoprotein, Type 4 Pilin"/>
    <property type="match status" value="1"/>
</dbReference>
<keyword evidence="1" id="KW-1133">Transmembrane helix</keyword>
<dbReference type="InterPro" id="IPR045584">
    <property type="entry name" value="Pilin-like"/>
</dbReference>
<dbReference type="AlphaFoldDB" id="A0A2S8F707"/>
<dbReference type="InterPro" id="IPR011453">
    <property type="entry name" value="DUF1559"/>
</dbReference>
<dbReference type="OrthoDB" id="255848at2"/>
<dbReference type="Pfam" id="PF07596">
    <property type="entry name" value="SBP_bac_10"/>
    <property type="match status" value="1"/>
</dbReference>
<comment type="caution">
    <text evidence="3">The sequence shown here is derived from an EMBL/GenBank/DDBJ whole genome shotgun (WGS) entry which is preliminary data.</text>
</comment>
<evidence type="ECO:0000313" key="4">
    <source>
        <dbReference type="Proteomes" id="UP000240009"/>
    </source>
</evidence>
<dbReference type="Proteomes" id="UP000240009">
    <property type="component" value="Unassembled WGS sequence"/>
</dbReference>
<dbReference type="PROSITE" id="PS00409">
    <property type="entry name" value="PROKAR_NTER_METHYL"/>
    <property type="match status" value="1"/>
</dbReference>
<dbReference type="InterPro" id="IPR027558">
    <property type="entry name" value="Pre_pil_HX9DG_C"/>
</dbReference>
<keyword evidence="1" id="KW-0472">Membrane</keyword>
<dbReference type="NCBIfam" id="TIGR04294">
    <property type="entry name" value="pre_pil_HX9DG"/>
    <property type="match status" value="1"/>
</dbReference>
<dbReference type="NCBIfam" id="TIGR02532">
    <property type="entry name" value="IV_pilin_GFxxxE"/>
    <property type="match status" value="1"/>
</dbReference>
<dbReference type="Pfam" id="PF07963">
    <property type="entry name" value="N_methyl"/>
    <property type="match status" value="1"/>
</dbReference>
<dbReference type="SUPFAM" id="SSF54523">
    <property type="entry name" value="Pili subunits"/>
    <property type="match status" value="1"/>
</dbReference>
<reference evidence="3 4" key="1">
    <citation type="submission" date="2018-02" db="EMBL/GenBank/DDBJ databases">
        <title>Comparative genomes isolates from brazilian mangrove.</title>
        <authorList>
            <person name="Araujo J.E."/>
            <person name="Taketani R.G."/>
            <person name="Silva M.C.P."/>
            <person name="Loureco M.V."/>
            <person name="Andreote F.D."/>
        </authorList>
    </citation>
    <scope>NUCLEOTIDE SEQUENCE [LARGE SCALE GENOMIC DNA]</scope>
    <source>
        <strain evidence="3 4">HEX-2 MGV</strain>
    </source>
</reference>
<organism evidence="3 4">
    <name type="scientific">Blastopirellula marina</name>
    <dbReference type="NCBI Taxonomy" id="124"/>
    <lineage>
        <taxon>Bacteria</taxon>
        <taxon>Pseudomonadati</taxon>
        <taxon>Planctomycetota</taxon>
        <taxon>Planctomycetia</taxon>
        <taxon>Pirellulales</taxon>
        <taxon>Pirellulaceae</taxon>
        <taxon>Blastopirellula</taxon>
    </lineage>
</organism>
<accession>A0A2S8F707</accession>
<keyword evidence="1" id="KW-0812">Transmembrane</keyword>
<evidence type="ECO:0000313" key="3">
    <source>
        <dbReference type="EMBL" id="PQO27928.1"/>
    </source>
</evidence>
<dbReference type="PANTHER" id="PTHR30093">
    <property type="entry name" value="GENERAL SECRETION PATHWAY PROTEIN G"/>
    <property type="match status" value="1"/>
</dbReference>
<sequence>MSRSWCRSGFTLVELLVVIAIIGILIALLLPAVQMARESARRTECVNHLKQLGLAFHNHHDILQNFPHGGINAPDGDPCCSGEHTDRTQWSWPYQILPYIEQNNLYDNTDYNQVYKTPVELYYCPSRRSAQGYGSSSHARIDYAANAGTNGNGDNGVTRRRDRAKTAFQDILDGTSNTMLVGEKQTDKTYDAGCCDDNENPYNPGWEVDIYRLGTSPPDHDRNHPETVLGTDSNSNLFGAAHPSGINVVLVDGSVRFISYTVDGEMFRRLCVIDDGLVVSHDAL</sequence>
<dbReference type="PANTHER" id="PTHR30093:SF2">
    <property type="entry name" value="TYPE II SECRETION SYSTEM PROTEIN H"/>
    <property type="match status" value="1"/>
</dbReference>
<name>A0A2S8F707_9BACT</name>
<gene>
    <name evidence="3" type="ORF">C5Y96_16225</name>
</gene>
<protein>
    <submittedName>
        <fullName evidence="3">Prepilin-type cleavage/methylation domain-containing protein</fullName>
    </submittedName>
</protein>
<evidence type="ECO:0000256" key="1">
    <source>
        <dbReference type="SAM" id="Phobius"/>
    </source>
</evidence>
<proteinExistence type="predicted"/>